<evidence type="ECO:0000256" key="9">
    <source>
        <dbReference type="ARBA" id="ARBA00022511"/>
    </source>
</evidence>
<evidence type="ECO:0000256" key="18">
    <source>
        <dbReference type="ARBA" id="ARBA00022844"/>
    </source>
</evidence>
<keyword evidence="22 32" id="KW-1133">Transmembrane helix</keyword>
<dbReference type="GO" id="GO:0020002">
    <property type="term" value="C:host cell plasma membrane"/>
    <property type="evidence" value="ECO:0007669"/>
    <property type="project" value="UniProtKB-SubCell"/>
</dbReference>
<evidence type="ECO:0000256" key="34">
    <source>
        <dbReference type="SAM" id="MobiDB-lite"/>
    </source>
</evidence>
<comment type="caution">
    <text evidence="32 33">Lacks conserved residue(s) required for the propagation of feature annotation.</text>
</comment>
<evidence type="ECO:0000256" key="22">
    <source>
        <dbReference type="ARBA" id="ARBA00022989"/>
    </source>
</evidence>
<dbReference type="GO" id="GO:1903908">
    <property type="term" value="P:positive regulation of plasma membrane raft polarization"/>
    <property type="evidence" value="ECO:0007669"/>
    <property type="project" value="UniProtKB-UniRule"/>
</dbReference>
<keyword evidence="20 32" id="KW-0261">Viral envelope protein</keyword>
<evidence type="ECO:0000256" key="29">
    <source>
        <dbReference type="ARBA" id="ARBA00023280"/>
    </source>
</evidence>
<comment type="subcellular location">
    <molecule>Transmembrane protein gp41</molecule>
    <subcellularLocation>
        <location evidence="32">Virion membrane</location>
        <topology evidence="32">Single-pass type I membrane protein</topology>
    </subcellularLocation>
    <subcellularLocation>
        <location evidence="32">Host cell membrane</location>
        <topology evidence="32">Single-pass type I membrane protein</topology>
    </subcellularLocation>
    <subcellularLocation>
        <location evidence="32">Host endosome membrane</location>
        <topology evidence="32">Single-pass type I membrane protein</topology>
    </subcellularLocation>
    <text evidence="32">It is probably concentrated at the site of budding and incorporated into the virions possibly by contacts between the cytoplasmic tail of Env and the N-terminus of Gag.</text>
</comment>
<dbReference type="Pfam" id="PF00516">
    <property type="entry name" value="GP120"/>
    <property type="match status" value="1"/>
</dbReference>
<organismHost>
    <name type="scientific">Homo sapiens</name>
    <name type="common">Human</name>
    <dbReference type="NCBI Taxonomy" id="9606"/>
</organismHost>
<dbReference type="GO" id="GO:0019062">
    <property type="term" value="P:virion attachment to host cell"/>
    <property type="evidence" value="ECO:0007669"/>
    <property type="project" value="UniProtKB-UniRule"/>
</dbReference>
<dbReference type="Pfam" id="PF00517">
    <property type="entry name" value="GP41"/>
    <property type="match status" value="1"/>
</dbReference>
<feature type="region of interest" description="V5" evidence="32">
    <location>
        <begin position="457"/>
        <end position="467"/>
    </location>
</feature>
<organism evidence="37">
    <name type="scientific">Human immunodeficiency virus type 1</name>
    <name type="common">HIV-1</name>
    <dbReference type="NCBI Taxonomy" id="11676"/>
    <lineage>
        <taxon>Viruses</taxon>
        <taxon>Riboviria</taxon>
        <taxon>Pararnavirae</taxon>
        <taxon>Artverviricota</taxon>
        <taxon>Revtraviricetes</taxon>
        <taxon>Ortervirales</taxon>
        <taxon>Retroviridae</taxon>
        <taxon>Orthoretrovirinae</taxon>
        <taxon>Lentivirus</taxon>
        <taxon>Lentivirus humimdef1</taxon>
    </lineage>
</organism>
<feature type="transmembrane region" description="Helical" evidence="33">
    <location>
        <begin position="508"/>
        <end position="531"/>
    </location>
</feature>
<feature type="chain" id="PRO_5023435960" description="Transmembrane protein gp41" evidence="32">
    <location>
        <begin position="508"/>
        <end position="852"/>
    </location>
</feature>
<protein>
    <recommendedName>
        <fullName evidence="32">Envelope glycoprotein gp160</fullName>
    </recommendedName>
    <alternativeName>
        <fullName evidence="32">Env polyprotein</fullName>
    </alternativeName>
    <component>
        <recommendedName>
            <fullName evidence="32">Surface protein gp120</fullName>
            <shortName evidence="32">SU</shortName>
        </recommendedName>
        <alternativeName>
            <fullName evidence="32">Glycoprotein 120</fullName>
            <shortName evidence="32">gp120</shortName>
        </alternativeName>
    </component>
    <component>
        <recommendedName>
            <fullName evidence="32">Transmembrane protein gp41</fullName>
            <shortName evidence="32">TM</shortName>
        </recommendedName>
        <alternativeName>
            <fullName evidence="32">Glycoprotein 41</fullName>
            <shortName evidence="32">gp41</shortName>
        </alternativeName>
    </component>
</protein>
<comment type="domain">
    <text evidence="32 33">The 17 amino acids long immunosuppressive region is present in many retroviral envelope proteins. Synthetic peptides derived from this relatively conserved sequence inhibit immune function in vitro and in vivo.</text>
</comment>
<keyword evidence="21 32" id="KW-1164">Virus endocytosis by host</keyword>
<dbReference type="SUPFAM" id="SSF58069">
    <property type="entry name" value="Virus ectodomain"/>
    <property type="match status" value="1"/>
</dbReference>
<evidence type="ECO:0000256" key="32">
    <source>
        <dbReference type="HAMAP-Rule" id="MF_04083"/>
    </source>
</evidence>
<sequence length="852" mass="96568">MRVEEIRKNCQRLWTWGTMLLGILMICSAAEQLWVTVYYGVPVWRDANTTLFCASDAKAHDTEVHNVWATHACVPTDPNPQEVVLANVTENFNMWKNNMVDQMHEDIINLWDQSLKPCVKLTPLCVTLNCTDANITSTNTTNNNSSSWGEIRGEIKNCSFNITTSIKDKIQKEYALFYKLDVVSIDNSNTSYRLISCNTSVLTQACPKITFEPIPIHYCVPAGFAIIKCNDERFNGTGPCTNVSTVQCTHGIKPVVSTQLLLNGSLAEEEVVISSENFTNNAKTIIVQLNETVEIKCTRPSNNTRKSINIGPGRAFHVTGGIIGDIRQAHCNISRTQWNNTLKRIAIKLREQFGNKTIAFNRSSGGDPEIVMHSFNCGGEFFYCNTTRLFNSTWNGNDTWNENSTENDTITLPCRIKQIVNMWQEVGKAMYAPPIRGNITCSSNITGLLLTRDGGANSNNTEIFRPGGGDMRDNWRSELYKYKVVRIDPLGVAPTKAKRRVVQREKRAVGLGAVFLGFLGAAGSTMGAASLTLTVQARQLLSGIVQQQNNLLRAIEAQQHLLQLTVWGIKQLQARVLAVERYLKDQQLLGIWGCSGKLICTTAVPWNNSWSNKSHTDIWNNMTWMQWEREIDNYTGLIYNLLEQSQNQQEKNEQELLELDQWANLWNWFDITKWLWYIKIFIMIVAGLVGLRIVFAVLSIVNRVRQGYSPLSFQTRRPVRRGPDRPEGIEEEGGEQDNDRSGPLVDGFLALIWGDLRSLCLFSYHRLRDLLLIVTRIVELLGRRGWEVLKYWWNLLQYWSQELKSSAVSLLDTIAIAVAEGTDRVIEIVQRACRAILHIPRRIRQGLERALL</sequence>
<keyword evidence="11 32" id="KW-0945">Host-virus interaction</keyword>
<accession>C0L152</accession>
<keyword evidence="16 32" id="KW-0732">Signal</keyword>
<evidence type="ECO:0000256" key="15">
    <source>
        <dbReference type="ARBA" id="ARBA00022703"/>
    </source>
</evidence>
<comment type="PTM">
    <text evidence="32">Palmitoylation of the transmembrane protein and of Env polyprotein (prior to its proteolytic cleavage) is essential for their association with host cell membrane lipid rafts. Palmitoylation is therefore required for envelope trafficking to classical lipid rafts, but not for viral replication.</text>
</comment>
<evidence type="ECO:0000256" key="14">
    <source>
        <dbReference type="ARBA" id="ARBA00022692"/>
    </source>
</evidence>
<dbReference type="GO" id="GO:0005198">
    <property type="term" value="F:structural molecule activity"/>
    <property type="evidence" value="ECO:0007669"/>
    <property type="project" value="UniProtKB-UniRule"/>
</dbReference>
<keyword evidence="7 32" id="KW-1168">Fusion of virus membrane with host membrane</keyword>
<dbReference type="FunFam" id="1.20.5.490:FF:000001">
    <property type="entry name" value="Envelope glycoprotein gp160"/>
    <property type="match status" value="1"/>
</dbReference>
<evidence type="ECO:0000256" key="11">
    <source>
        <dbReference type="ARBA" id="ARBA00022581"/>
    </source>
</evidence>
<comment type="function">
    <text evidence="32">Envelope glycoprotein gp160: Oligomerizes in the host endoplasmic reticulum into predominantly trimers. In a second time, gp160 transits in the host Golgi, where glycosylation is completed. The precursor is then proteolytically cleaved in the trans-Golgi and thereby activated by cellular furin or furin-like proteases to produce gp120 and gp41.</text>
</comment>
<evidence type="ECO:0000256" key="27">
    <source>
        <dbReference type="ARBA" id="ARBA00023157"/>
    </source>
</evidence>
<dbReference type="SUPFAM" id="SSF56502">
    <property type="entry name" value="gp120 core"/>
    <property type="match status" value="2"/>
</dbReference>
<evidence type="ECO:0000256" key="16">
    <source>
        <dbReference type="ARBA" id="ARBA00022729"/>
    </source>
</evidence>
<comment type="domain">
    <text evidence="32">The CD4-binding region is targeted by the antibody b12.</text>
</comment>
<keyword evidence="13 32" id="KW-0165">Cleavage on pair of basic residues</keyword>
<comment type="miscellaneous">
    <text evidence="32">Inhibitors targeting HIV-1 viral envelope proteins are used as antiretroviral drugs. Attachment of virions to the cell surface via non-specific interactions and CD4 binding can be blocked by inhibitors that include cyanovirin-N, cyclotriazadisulfonamide analogs, PRO 2000, TNX 355 and PRO 542. In addition, BMS 806 can block CD4-induced conformational changes. Env interactions with the coreceptor molecules can be targeted by CCR5 antagonists including SCH-D, maraviroc (UK 427857) and aplaviroc (GW 873140), and the CXCR4 antagonist AMD 070. Fusion of viral and cellular membranes can be inhibited by peptides such as enfuvirtide and tifuvirtide (T 1249). Resistance to inhibitors associated with mutations in Env are observed. Most of the time, single mutations confer only a modest reduction in drug susceptibility. Combination of several mutations is usually required to develop a high-level drug resistance.</text>
</comment>
<dbReference type="GO" id="GO:0044175">
    <property type="term" value="C:host cell endosome membrane"/>
    <property type="evidence" value="ECO:0007669"/>
    <property type="project" value="UniProtKB-SubCell"/>
</dbReference>
<reference evidence="37" key="1">
    <citation type="journal article" date="2009" name="Antimicrob. Agents Chemother.">
        <title>Virologic failure in first-line human immunodeficiency virus therapy with a CCR5 entry inhibitor, aplaviroc, plus a fixed-dose combination of lamivudine-zidovudine: nucleoside reverse transcriptase inhibitor resistance regardless of envelope tropism.</title>
        <authorList>
            <consortium name="CCR102881 Clinical Study Team"/>
            <person name="Demarest J.F."/>
            <person name="Amrine-Madsen H."/>
            <person name="Irlbeck D.M."/>
            <person name="Kitrinos K.M."/>
        </authorList>
    </citation>
    <scope>NUCLEOTIDE SEQUENCE</scope>
    <source>
        <strain evidence="37">N2-DAY_1</strain>
    </source>
</reference>
<dbReference type="FunFam" id="2.170.40.20:FF:000003">
    <property type="entry name" value="Envelope glycoprotein gp160"/>
    <property type="match status" value="1"/>
</dbReference>
<keyword evidence="31 32" id="KW-1160">Virus entry into host cell</keyword>
<proteinExistence type="inferred from homology"/>
<feature type="lipid moiety-binding region" description="S-palmitoyl cysteine; by host" evidence="32">
    <location>
        <position position="833"/>
    </location>
</feature>
<evidence type="ECO:0000256" key="30">
    <source>
        <dbReference type="ARBA" id="ARBA00023288"/>
    </source>
</evidence>
<name>C0L152_HV1</name>
<evidence type="ECO:0000256" key="19">
    <source>
        <dbReference type="ARBA" id="ARBA00022870"/>
    </source>
</evidence>
<comment type="subcellular location">
    <molecule>Surface protein gp120</molecule>
    <subcellularLocation>
        <location evidence="32">Virion membrane</location>
        <topology evidence="32">Peripheral membrane protein</topology>
    </subcellularLocation>
    <subcellularLocation>
        <location evidence="32">Host cell membrane</location>
        <topology evidence="32">Peripheral membrane protein</topology>
    </subcellularLocation>
    <subcellularLocation>
        <location evidence="32">Host endosome membrane</location>
        <topology evidence="32">Single-pass type I membrane protein</topology>
    </subcellularLocation>
    <text evidence="32">The surface protein is not anchored to the viral envelope, but associates with the extravirion surface through its binding to TM. It is probably concentrated at the site of budding and incorporated into the virions possibly by contacts between the cytoplasmic tail of Env and the N-terminus of Gag.</text>
</comment>
<feature type="disulfide bond" evidence="32">
    <location>
        <begin position="53"/>
        <end position="73"/>
    </location>
</feature>
<comment type="domain">
    <text evidence="32">The membrane proximal external region (MPER) present in gp41 is a tryptophan-rich region recognized by the antibodies 2F5, Z13, and 4E10. MPER seems to play a role in fusion.</text>
</comment>
<dbReference type="GO" id="GO:0019031">
    <property type="term" value="C:viral envelope"/>
    <property type="evidence" value="ECO:0007669"/>
    <property type="project" value="UniProtKB-KW"/>
</dbReference>
<dbReference type="InterPro" id="IPR036377">
    <property type="entry name" value="Gp120_core_sf"/>
</dbReference>
<keyword evidence="17 32" id="KW-1161">Viral attachment to host cell</keyword>
<evidence type="ECO:0000256" key="2">
    <source>
        <dbReference type="ARBA" id="ARBA00004433"/>
    </source>
</evidence>
<feature type="region of interest" description="CD4-binding loop" evidence="32">
    <location>
        <begin position="363"/>
        <end position="373"/>
    </location>
</feature>
<comment type="function">
    <text evidence="32">Surface protein gp120: Attaches the virus to the host lymphoid cell by binding to the primary receptor CD4. This interaction induces a structural rearrangement creating a high affinity binding site for a chemokine coreceptor like CXCR4 and/or CCR5. Acts as a ligand for CD209/DC-SIGN and CLEC4M/DC-SIGNR, which are respectively found on dendritic cells (DCs), and on endothelial cells of liver sinusoids and lymph node sinuses. These interactions allow capture of viral particles at mucosal surfaces by these cells and subsequent transmission to permissive cells. HIV subverts the migration properties of dendritic cells to gain access to CD4+ T-cells in lymph nodes. Virus transmission to permissive T-cells occurs either in trans (without DCs infection, through viral capture and transmission), or in cis (following DCs productive infection, through the usual CD4-gp120 interaction), thereby inducing a robust infection. In trans infection, bound virions remain infectious over days and it is proposed that they are not degraded, but protected in non-lysosomal acidic organelles within the DCs close to the cell membrane thus contributing to the viral infectious potential during DCs' migration from the periphery to the lymphoid tissues. On arrival at lymphoid tissues, intact virions recycle back to DCs' cell surface allowing virus transmission to CD4+ T-cells.</text>
</comment>
<keyword evidence="27 32" id="KW-1015">Disulfide bond</keyword>
<keyword evidence="8 32" id="KW-1170">Fusion of virus membrane with host endosomal membrane</keyword>
<comment type="subcellular location">
    <subcellularLocation>
        <location evidence="3">Host cell membrane</location>
        <topology evidence="3">Peripheral membrane protein</topology>
    </subcellularLocation>
    <subcellularLocation>
        <location evidence="1">Host cell membrane</location>
        <topology evidence="1">Single-pass type I membrane protein</topology>
    </subcellularLocation>
    <subcellularLocation>
        <location evidence="2">Host endosome membrane</location>
        <topology evidence="2">Peripheral membrane protein</topology>
    </subcellularLocation>
    <subcellularLocation>
        <location evidence="5">Host endosome membrane</location>
        <topology evidence="5">Single-pass type I membrane protein</topology>
    </subcellularLocation>
    <subcellularLocation>
        <location evidence="6">Virion membrane</location>
        <topology evidence="6">Peripheral membrane protein</topology>
    </subcellularLocation>
    <subcellularLocation>
        <location evidence="4">Virion membrane</location>
        <topology evidence="4">Single-pass type I membrane protein</topology>
    </subcellularLocation>
</comment>
<keyword evidence="19 32" id="KW-1043">Host membrane</keyword>
<evidence type="ECO:0000256" key="6">
    <source>
        <dbReference type="ARBA" id="ARBA00004650"/>
    </source>
</evidence>
<feature type="domain" description="Human immunodeficiency virus 1 envelope glycoprotein Gp120" evidence="35">
    <location>
        <begin position="33"/>
        <end position="507"/>
    </location>
</feature>
<feature type="short sequence motif" description="YXXL motif; contains endocytosis signal" evidence="32">
    <location>
        <begin position="708"/>
        <end position="711"/>
    </location>
</feature>
<dbReference type="CDD" id="cd09909">
    <property type="entry name" value="HIV-1-like_HR1-HR2"/>
    <property type="match status" value="1"/>
</dbReference>
<feature type="transmembrane region" description="Helical" evidence="33">
    <location>
        <begin position="20"/>
        <end position="41"/>
    </location>
</feature>
<evidence type="ECO:0000256" key="10">
    <source>
        <dbReference type="ARBA" id="ARBA00022570"/>
    </source>
</evidence>
<keyword evidence="15 32" id="KW-0053">Apoptosis</keyword>
<dbReference type="FunFam" id="1.10.287.210:FF:000001">
    <property type="entry name" value="Envelope glycoprotein gp160"/>
    <property type="match status" value="1"/>
</dbReference>
<gene>
    <name evidence="32 37" type="primary">env</name>
</gene>
<keyword evidence="12 32" id="KW-1162">Viral penetration into host cytoplasm</keyword>
<evidence type="ECO:0000256" key="24">
    <source>
        <dbReference type="ARBA" id="ARBA00023054"/>
    </source>
</evidence>
<feature type="disulfide bond" evidence="32">
    <location>
        <begin position="229"/>
        <end position="240"/>
    </location>
</feature>
<dbReference type="GO" id="GO:0075512">
    <property type="term" value="P:clathrin-dependent endocytosis of virus by host cell"/>
    <property type="evidence" value="ECO:0007669"/>
    <property type="project" value="UniProtKB-UniRule"/>
</dbReference>
<keyword evidence="25 32" id="KW-0472">Membrane</keyword>
<dbReference type="FunFam" id="2.170.40.20:FF:000004">
    <property type="entry name" value="Envelope glycoprotein gp160"/>
    <property type="match status" value="1"/>
</dbReference>
<evidence type="ECO:0000256" key="20">
    <source>
        <dbReference type="ARBA" id="ARBA00022879"/>
    </source>
</evidence>
<feature type="lipid moiety-binding region" description="S-palmitoyl cysteine; by host" evidence="32">
    <location>
        <position position="760"/>
    </location>
</feature>
<evidence type="ECO:0000259" key="36">
    <source>
        <dbReference type="Pfam" id="PF00517"/>
    </source>
</evidence>
<evidence type="ECO:0000256" key="5">
    <source>
        <dbReference type="ARBA" id="ARBA00004578"/>
    </source>
</evidence>
<comment type="subunit">
    <text evidence="32">The mature envelope protein (Env) consists of a homotrimer of non-covalently associated gp120-gp41 heterodimers. The resulting complex protrudes from the virus surface as a spike. There seems to be as few as 10 spikes on the average virion. Surface protein gp120 interacts with host CD4, CCR5 and CXCR4. Gp120 also interacts with the C-type lectins CD209/DC-SIGN and CLEC4M/DC-SIGNR (collectively referred to as DC-SIGN(R)). Gp120 and gp41 interact with GalCer. Gp120 interacts with host ITGA4/ITGB7 complex; on CD4+ T-cells, this interaction results in rapid activation of integrin ITGAL/LFA-1, which facilitates efficient cell-to-cell spreading of HIV-1. Gp120 interacts with cell-associated heparan sulfate; this interaction increases virus infectivity on permissive cells and may be involved in infection of CD4- cells.</text>
</comment>
<keyword evidence="30 32" id="KW-0449">Lipoprotein</keyword>
<dbReference type="Gene3D" id="2.170.40.20">
    <property type="entry name" value="Human immunodeficiency virus 1, Gp160, envelope glycoprotein"/>
    <property type="match status" value="2"/>
</dbReference>
<dbReference type="InterPro" id="IPR037527">
    <property type="entry name" value="Gp160"/>
</dbReference>
<dbReference type="InterPro" id="IPR000777">
    <property type="entry name" value="HIV1_Gp120"/>
</dbReference>
<feature type="coiled-coil region" evidence="32">
    <location>
        <begin position="629"/>
        <end position="663"/>
    </location>
</feature>
<evidence type="ECO:0000256" key="1">
    <source>
        <dbReference type="ARBA" id="ARBA00004402"/>
    </source>
</evidence>
<evidence type="ECO:0000256" key="33">
    <source>
        <dbReference type="RuleBase" id="RU363095"/>
    </source>
</evidence>
<dbReference type="GO" id="GO:0055036">
    <property type="term" value="C:virion membrane"/>
    <property type="evidence" value="ECO:0007669"/>
    <property type="project" value="UniProtKB-SubCell"/>
</dbReference>
<evidence type="ECO:0000256" key="21">
    <source>
        <dbReference type="ARBA" id="ARBA00022890"/>
    </source>
</evidence>
<dbReference type="Gene3D" id="1.10.287.210">
    <property type="match status" value="1"/>
</dbReference>
<feature type="topological domain" description="Cytoplasmic" evidence="32">
    <location>
        <begin position="702"/>
        <end position="852"/>
    </location>
</feature>
<evidence type="ECO:0000313" key="37">
    <source>
        <dbReference type="EMBL" id="ACN86867.1"/>
    </source>
</evidence>
<comment type="domain">
    <text evidence="32">Some of the most genetically diverse regions of the viral genome are present in Env. They are called variable regions 1 through 5 (V1 through V5). Coreceptor usage of gp120 is determined mainly by the primary structure of the third variable region (V3) in the outer domain of gp120. The sequence of V3 determines which coreceptor, CCR5 and/or CXCR4 (corresponding to R5/macrophage, X4/T cell and R5X4/T cell and macrophage tropism), is used to trigger the fusion potential of the Env complex, and hence which cells the virus can infect. Binding to CCR5 involves a region adjacent in addition to V3.</text>
</comment>
<keyword evidence="10 32" id="KW-1165">Clathrin-mediated endocytosis of virus by host</keyword>
<dbReference type="GO" id="GO:0016020">
    <property type="term" value="C:membrane"/>
    <property type="evidence" value="ECO:0007669"/>
    <property type="project" value="UniProtKB-UniRule"/>
</dbReference>
<feature type="chain" id="PRO_5023435959" description="Envelope glycoprotein gp160" evidence="32">
    <location>
        <begin position="32"/>
        <end position="852"/>
    </location>
</feature>
<dbReference type="HAMAP" id="MF_04083">
    <property type="entry name" value="HIV_ENV"/>
    <property type="match status" value="1"/>
</dbReference>
<evidence type="ECO:0000256" key="23">
    <source>
        <dbReference type="ARBA" id="ARBA00023046"/>
    </source>
</evidence>
<dbReference type="GO" id="GO:0039654">
    <property type="term" value="P:fusion of virus membrane with host endosome membrane"/>
    <property type="evidence" value="ECO:0007669"/>
    <property type="project" value="UniProtKB-UniRule"/>
</dbReference>
<evidence type="ECO:0000256" key="17">
    <source>
        <dbReference type="ARBA" id="ARBA00022804"/>
    </source>
</evidence>
<feature type="region of interest" description="MPER; binding to GalCer" evidence="32">
    <location>
        <begin position="658"/>
        <end position="679"/>
    </location>
</feature>
<dbReference type="GO" id="GO:0052031">
    <property type="term" value="P:symbiont-mediated perturbation of host defense response"/>
    <property type="evidence" value="ECO:0007669"/>
    <property type="project" value="UniProtKB-UniRule"/>
</dbReference>
<feature type="transmembrane region" description="Helical" evidence="33">
    <location>
        <begin position="674"/>
        <end position="701"/>
    </location>
</feature>
<evidence type="ECO:0000259" key="35">
    <source>
        <dbReference type="Pfam" id="PF00516"/>
    </source>
</evidence>
<keyword evidence="23 32" id="KW-1039">Host endosome</keyword>
<feature type="site" description="Cleavage; by host furin" evidence="32">
    <location>
        <begin position="507"/>
        <end position="508"/>
    </location>
</feature>
<keyword evidence="9 32" id="KW-1032">Host cell membrane</keyword>
<keyword evidence="24 32" id="KW-0175">Coiled coil</keyword>
<keyword evidence="29 32" id="KW-0899">Viral immunoevasion</keyword>
<dbReference type="InterPro" id="IPR000328">
    <property type="entry name" value="GP41-like"/>
</dbReference>
<keyword evidence="14 32" id="KW-0812">Transmembrane</keyword>
<evidence type="ECO:0000256" key="25">
    <source>
        <dbReference type="ARBA" id="ARBA00023136"/>
    </source>
</evidence>
<feature type="disulfide bond" evidence="32">
    <location>
        <begin position="219"/>
        <end position="248"/>
    </location>
</feature>
<evidence type="ECO:0000256" key="7">
    <source>
        <dbReference type="ARBA" id="ARBA00022506"/>
    </source>
</evidence>
<evidence type="ECO:0000256" key="4">
    <source>
        <dbReference type="ARBA" id="ARBA00004563"/>
    </source>
</evidence>
<feature type="domain" description="Retroviral envelope protein GP41-like" evidence="36">
    <location>
        <begin position="526"/>
        <end position="715"/>
    </location>
</feature>
<comment type="miscellaneous">
    <text evidence="32">HIV-1 lineages are divided in three main groups, M (for Major), O (for Outlier), and N (for New, or Non-M, Non-O). The vast majority of strains found worldwide belong to the group M. Group O seems to be endemic to and largely confined to Cameroon and neighboring countries in West Central Africa, where these viruses represent a small minority of HIV-1 strains. The group N is represented by a limited number of isolates from Cameroonian persons. The group M is further subdivided in 9 clades or subtypes (A to D, F to H, J and K).</text>
</comment>
<dbReference type="GO" id="GO:0019064">
    <property type="term" value="P:fusion of virus membrane with host plasma membrane"/>
    <property type="evidence" value="ECO:0007669"/>
    <property type="project" value="UniProtKB-UniRule"/>
</dbReference>
<evidence type="ECO:0000256" key="13">
    <source>
        <dbReference type="ARBA" id="ARBA00022685"/>
    </source>
</evidence>
<evidence type="ECO:0000256" key="8">
    <source>
        <dbReference type="ARBA" id="ARBA00022510"/>
    </source>
</evidence>
<feature type="region of interest" description="V2" evidence="32">
    <location>
        <begin position="158"/>
        <end position="197"/>
    </location>
</feature>
<feature type="region of interest" description="Immunosuppression" evidence="32">
    <location>
        <begin position="570"/>
        <end position="588"/>
    </location>
</feature>
<comment type="PTM">
    <text evidence="32">Specific enzymatic cleavages in vivo yield mature proteins. Envelope glycoproteins are synthesized as a inactive precursor that is heavily N-glycosylated and processed likely by host cell furin in the Golgi to yield the mature SU and TM proteins. The cleavage site between SU and TM requires the minimal sequence [KR]-X-[KR]-R. About 2 of the 9 disulfide bonds of gp41 are reduced by P4HB/PDI, following binding to CD4 receptor.</text>
</comment>
<feature type="region of interest" description="Fusion peptide" evidence="32">
    <location>
        <begin position="508"/>
        <end position="528"/>
    </location>
</feature>
<evidence type="ECO:0000256" key="31">
    <source>
        <dbReference type="ARBA" id="ARBA00023296"/>
    </source>
</evidence>
<evidence type="ECO:0000256" key="28">
    <source>
        <dbReference type="ARBA" id="ARBA00023180"/>
    </source>
</evidence>
<comment type="PTM">
    <text evidence="32">Highly glycosylated by host. The high number of glycan on the protein is reffered to as 'glycan shield' because it contributes to hide protein sequence from adaptive immune system.</text>
</comment>
<keyword evidence="26 32" id="KW-0564">Palmitate</keyword>
<feature type="disulfide bond" evidence="32">
    <location>
        <begin position="594"/>
        <end position="600"/>
    </location>
</feature>
<comment type="function">
    <text evidence="32">Transmembrane protein gp41: Acts as a class I viral fusion protein. Under the current model, the protein has at least 3 conformational states: pre-fusion native state, pre-hairpin intermediate state, and post-fusion hairpin state. During fusion of viral and target intracellular membranes, the coiled coil regions (heptad repeats) assume a trimer-of-hairpins structure, positioning the fusion peptide in close proximity to the C-terminal region of the ectodomain. The formation of this structure appears to drive apposition and subsequent fusion of viral and target cell membranes. Complete fusion occurs in host cell endosomes and is dynamin-dependent, however some lipid transfer might occur at the plasma membrane. The virus undergoes clathrin-dependent internalization long before endosomal fusion, thus minimizing the surface exposure of conserved viral epitopes during fusion and reducing the efficacy of inhibitors targeting these epitopes. Membranes fusion leads to delivery of the nucleocapsid into the cytoplasm.</text>
</comment>
<keyword evidence="28 32" id="KW-0325">Glycoprotein</keyword>
<dbReference type="Gene3D" id="1.20.5.490">
    <property type="entry name" value="Single helix bin"/>
    <property type="match status" value="1"/>
</dbReference>
<evidence type="ECO:0000256" key="3">
    <source>
        <dbReference type="ARBA" id="ARBA00004505"/>
    </source>
</evidence>
<comment type="domain">
    <text evidence="32">The YXXL motif is involved in determining the exact site of viral release at the surface of infected mononuclear cells and promotes endocytosis. YXXL and di-leucine endocytosis motifs interact directly or indirectly with the clathrin adapter complexes, opperate independently, and their activities are not additive.</text>
</comment>
<evidence type="ECO:0000256" key="12">
    <source>
        <dbReference type="ARBA" id="ARBA00022595"/>
    </source>
</evidence>
<comment type="similarity">
    <text evidence="32">Belongs to the HIV-1 env protein family.</text>
</comment>
<dbReference type="GO" id="GO:0019082">
    <property type="term" value="P:viral protein processing"/>
    <property type="evidence" value="ECO:0007669"/>
    <property type="project" value="UniProtKB-UniRule"/>
</dbReference>
<reference evidence="37" key="2">
    <citation type="submission" date="2009-01" db="EMBL/GenBank/DDBJ databases">
        <title>Virologic Failure in First-Line Human Immunodeficiency Virus Therapy with a CCR5 Entry Inhibitor, Aplaviroc, plus a Fixed-Dose Combination of Lamivudine-Zidovudine: Nucleoside Reverse Transcriptase Inhibitor Resistance Regardless of Envelope Tropism.</title>
        <authorList>
            <person name="Kitrinos K.M."/>
            <person name="Amrine-Madsen H."/>
            <person name="Irlbeck D.M."/>
            <person name="Word J.M."/>
            <person name="Demarest J.F."/>
        </authorList>
    </citation>
    <scope>NUCLEOTIDE SEQUENCE</scope>
    <source>
        <strain evidence="37">N2-DAY_1</strain>
    </source>
</reference>
<feature type="region of interest" description="Disordered" evidence="34">
    <location>
        <begin position="715"/>
        <end position="741"/>
    </location>
</feature>
<dbReference type="EMBL" id="FJ653249">
    <property type="protein sequence ID" value="ACN86867.1"/>
    <property type="molecule type" value="Genomic_RNA"/>
</dbReference>
<evidence type="ECO:0000256" key="26">
    <source>
        <dbReference type="ARBA" id="ARBA00023139"/>
    </source>
</evidence>
<keyword evidence="18 32" id="KW-0946">Virion</keyword>
<feature type="short sequence motif" description="Di-leucine internalization motif" evidence="32">
    <location>
        <begin position="851"/>
        <end position="852"/>
    </location>
</feature>
<dbReference type="GO" id="GO:1903911">
    <property type="term" value="P:positive regulation of receptor clustering"/>
    <property type="evidence" value="ECO:0007669"/>
    <property type="project" value="UniProtKB-UniRule"/>
</dbReference>